<comment type="caution">
    <text evidence="9">The sequence shown here is derived from an EMBL/GenBank/DDBJ whole genome shotgun (WGS) entry which is preliminary data.</text>
</comment>
<dbReference type="Proteomes" id="UP001141552">
    <property type="component" value="Unassembled WGS sequence"/>
</dbReference>
<evidence type="ECO:0000313" key="10">
    <source>
        <dbReference type="Proteomes" id="UP001141552"/>
    </source>
</evidence>
<dbReference type="GO" id="GO:0005737">
    <property type="term" value="C:cytoplasm"/>
    <property type="evidence" value="ECO:0007669"/>
    <property type="project" value="TreeGrafter"/>
</dbReference>
<feature type="domain" description="SUN" evidence="8">
    <location>
        <begin position="178"/>
        <end position="338"/>
    </location>
</feature>
<dbReference type="InterPro" id="IPR045120">
    <property type="entry name" value="Suco/Slp1-like"/>
</dbReference>
<feature type="region of interest" description="Disordered" evidence="6">
    <location>
        <begin position="353"/>
        <end position="384"/>
    </location>
</feature>
<feature type="compositionally biased region" description="Basic and acidic residues" evidence="6">
    <location>
        <begin position="373"/>
        <end position="384"/>
    </location>
</feature>
<feature type="transmembrane region" description="Helical" evidence="7">
    <location>
        <begin position="584"/>
        <end position="602"/>
    </location>
</feature>
<feature type="transmembrane region" description="Helical" evidence="7">
    <location>
        <begin position="544"/>
        <end position="563"/>
    </location>
</feature>
<dbReference type="PANTHER" id="PTHR12953:SF3">
    <property type="entry name" value="SUN DOMAIN-CONTAINING PROTEIN 5"/>
    <property type="match status" value="1"/>
</dbReference>
<accession>A0A9Q0G5J4</accession>
<dbReference type="EMBL" id="JAKUCV010002398">
    <property type="protein sequence ID" value="KAJ4842795.1"/>
    <property type="molecule type" value="Genomic_DNA"/>
</dbReference>
<keyword evidence="10" id="KW-1185">Reference proteome</keyword>
<evidence type="ECO:0000256" key="5">
    <source>
        <dbReference type="SAM" id="Coils"/>
    </source>
</evidence>
<reference evidence="9" key="2">
    <citation type="journal article" date="2023" name="Plants (Basel)">
        <title>Annotation of the Turnera subulata (Passifloraceae) Draft Genome Reveals the S-Locus Evolved after the Divergence of Turneroideae from Passifloroideae in a Stepwise Manner.</title>
        <authorList>
            <person name="Henning P.M."/>
            <person name="Roalson E.H."/>
            <person name="Mir W."/>
            <person name="McCubbin A.G."/>
            <person name="Shore J.S."/>
        </authorList>
    </citation>
    <scope>NUCLEOTIDE SEQUENCE</scope>
    <source>
        <strain evidence="9">F60SS</strain>
    </source>
</reference>
<keyword evidence="2 7" id="KW-0812">Transmembrane</keyword>
<feature type="compositionally biased region" description="Polar residues" evidence="6">
    <location>
        <begin position="355"/>
        <end position="368"/>
    </location>
</feature>
<evidence type="ECO:0000256" key="1">
    <source>
        <dbReference type="ARBA" id="ARBA00004370"/>
    </source>
</evidence>
<keyword evidence="4 7" id="KW-0472">Membrane</keyword>
<dbReference type="PANTHER" id="PTHR12953">
    <property type="entry name" value="MEMBRANE PROTEIN CH1 RELATED"/>
    <property type="match status" value="1"/>
</dbReference>
<dbReference type="OrthoDB" id="266334at2759"/>
<dbReference type="InterPro" id="IPR012919">
    <property type="entry name" value="SUN_dom"/>
</dbReference>
<dbReference type="PROSITE" id="PS51469">
    <property type="entry name" value="SUN"/>
    <property type="match status" value="1"/>
</dbReference>
<dbReference type="Gene3D" id="2.60.120.260">
    <property type="entry name" value="Galactose-binding domain-like"/>
    <property type="match status" value="1"/>
</dbReference>
<organism evidence="9 10">
    <name type="scientific">Turnera subulata</name>
    <dbReference type="NCBI Taxonomy" id="218843"/>
    <lineage>
        <taxon>Eukaryota</taxon>
        <taxon>Viridiplantae</taxon>
        <taxon>Streptophyta</taxon>
        <taxon>Embryophyta</taxon>
        <taxon>Tracheophyta</taxon>
        <taxon>Spermatophyta</taxon>
        <taxon>Magnoliopsida</taxon>
        <taxon>eudicotyledons</taxon>
        <taxon>Gunneridae</taxon>
        <taxon>Pentapetalae</taxon>
        <taxon>rosids</taxon>
        <taxon>fabids</taxon>
        <taxon>Malpighiales</taxon>
        <taxon>Passifloraceae</taxon>
        <taxon>Turnera</taxon>
    </lineage>
</organism>
<proteinExistence type="predicted"/>
<gene>
    <name evidence="9" type="ORF">Tsubulata_040663</name>
</gene>
<protein>
    <recommendedName>
        <fullName evidence="8">SUN domain-containing protein</fullName>
    </recommendedName>
</protein>
<evidence type="ECO:0000256" key="3">
    <source>
        <dbReference type="ARBA" id="ARBA00022989"/>
    </source>
</evidence>
<dbReference type="SUPFAM" id="SSF49785">
    <property type="entry name" value="Galactose-binding domain-like"/>
    <property type="match status" value="1"/>
</dbReference>
<keyword evidence="3 7" id="KW-1133">Transmembrane helix</keyword>
<dbReference type="InterPro" id="IPR008979">
    <property type="entry name" value="Galactose-bd-like_sf"/>
</dbReference>
<feature type="coiled-coil region" evidence="5">
    <location>
        <begin position="434"/>
        <end position="461"/>
    </location>
</feature>
<dbReference type="Pfam" id="PF07738">
    <property type="entry name" value="Sad1_UNC"/>
    <property type="match status" value="1"/>
</dbReference>
<comment type="subcellular location">
    <subcellularLocation>
        <location evidence="1">Membrane</location>
    </subcellularLocation>
</comment>
<evidence type="ECO:0000256" key="7">
    <source>
        <dbReference type="SAM" id="Phobius"/>
    </source>
</evidence>
<dbReference type="GO" id="GO:0034975">
    <property type="term" value="P:protein folding in endoplasmic reticulum"/>
    <property type="evidence" value="ECO:0007669"/>
    <property type="project" value="TreeGrafter"/>
</dbReference>
<feature type="region of interest" description="Disordered" evidence="6">
    <location>
        <begin position="404"/>
        <end position="425"/>
    </location>
</feature>
<name>A0A9Q0G5J4_9ROSI</name>
<reference evidence="9" key="1">
    <citation type="submission" date="2022-02" db="EMBL/GenBank/DDBJ databases">
        <authorList>
            <person name="Henning P.M."/>
            <person name="McCubbin A.G."/>
            <person name="Shore J.S."/>
        </authorList>
    </citation>
    <scope>NUCLEOTIDE SEQUENCE</scope>
    <source>
        <strain evidence="9">F60SS</strain>
        <tissue evidence="9">Leaves</tissue>
    </source>
</reference>
<dbReference type="AlphaFoldDB" id="A0A9Q0G5J4"/>
<evidence type="ECO:0000256" key="6">
    <source>
        <dbReference type="SAM" id="MobiDB-lite"/>
    </source>
</evidence>
<sequence>MKRSSCNGSSMMLKAVRCQTKSNCDNSTSFRRSFNELFLSLMLLLWCFVFFFHTRLGHGYENEGGLPLDSRSLTCNDPQSLLANRSCNDTTGMRLELNLSATCNNSTIHVGFATQYSLPVANRLEEVILSLLGGRKLVCSAQSEEEWKRSEQKELPGGKHQHSTYLNLDEFRNITRQEKEIPTQLVNITHRLEPDGKEYNYASAAKGAKVVANNKEAKGACNILEKDHDKYLRNPCSVQEKFVVLELSEETLVDVVKIANFEHYSSNFKDFNLSGSLSYPTESWTPLGEFTAANVKQIQNFKLPEPKWVRYLKLDLLSHYGSEFYCTLSYLEVNGVDAIERMLEEILVSSEELSTTKLPKPNSTSAPSPKQDLGLDDKKRSGKVDDAGAETVNIDDSQQIHANVPKNPETLNKSPDPVTEIRQQPTSRIPSDVLKILMQKVRSLELNLSVLEEYIKELNRRQGEILPELDEELSKISSVLEKSKSEMEDLLGWKTKTDNGLNGLESWRAVVSSQMDALFKENVKLRLDVEKVVNDQANLESKELAVLAVCLFFVCVATIKLVSARVSTSLGSPRADKICRTSRGWLMILVSNTMIIFITLLSS</sequence>
<evidence type="ECO:0000259" key="8">
    <source>
        <dbReference type="PROSITE" id="PS51469"/>
    </source>
</evidence>
<evidence type="ECO:0000313" key="9">
    <source>
        <dbReference type="EMBL" id="KAJ4842795.1"/>
    </source>
</evidence>
<evidence type="ECO:0000256" key="4">
    <source>
        <dbReference type="ARBA" id="ARBA00023136"/>
    </source>
</evidence>
<keyword evidence="5" id="KW-0175">Coiled coil</keyword>
<dbReference type="GO" id="GO:0016020">
    <property type="term" value="C:membrane"/>
    <property type="evidence" value="ECO:0007669"/>
    <property type="project" value="UniProtKB-SubCell"/>
</dbReference>
<evidence type="ECO:0000256" key="2">
    <source>
        <dbReference type="ARBA" id="ARBA00022692"/>
    </source>
</evidence>